<dbReference type="SMART" id="SM00304">
    <property type="entry name" value="HAMP"/>
    <property type="match status" value="1"/>
</dbReference>
<dbReference type="EMBL" id="JACMYC010000034">
    <property type="protein sequence ID" value="MBC2962596.1"/>
    <property type="molecule type" value="Genomic_DNA"/>
</dbReference>
<organism evidence="5 6">
    <name type="scientific">Nocardioides deserti</name>
    <dbReference type="NCBI Taxonomy" id="1588644"/>
    <lineage>
        <taxon>Bacteria</taxon>
        <taxon>Bacillati</taxon>
        <taxon>Actinomycetota</taxon>
        <taxon>Actinomycetes</taxon>
        <taxon>Propionibacteriales</taxon>
        <taxon>Nocardioidaceae</taxon>
        <taxon>Nocardioides</taxon>
    </lineage>
</organism>
<dbReference type="PROSITE" id="PS50885">
    <property type="entry name" value="HAMP"/>
    <property type="match status" value="1"/>
</dbReference>
<evidence type="ECO:0000313" key="5">
    <source>
        <dbReference type="EMBL" id="MBC2962596.1"/>
    </source>
</evidence>
<feature type="transmembrane region" description="Helical" evidence="3">
    <location>
        <begin position="12"/>
        <end position="35"/>
    </location>
</feature>
<dbReference type="RefSeq" id="WP_186347763.1">
    <property type="nucleotide sequence ID" value="NZ_JACMYC010000034.1"/>
</dbReference>
<proteinExistence type="predicted"/>
<gene>
    <name evidence="5" type="ORF">H7344_20105</name>
</gene>
<dbReference type="PANTHER" id="PTHR32089:SF112">
    <property type="entry name" value="LYSOZYME-LIKE PROTEIN-RELATED"/>
    <property type="match status" value="1"/>
</dbReference>
<dbReference type="CDD" id="cd06225">
    <property type="entry name" value="HAMP"/>
    <property type="match status" value="1"/>
</dbReference>
<comment type="caution">
    <text evidence="5">The sequence shown here is derived from an EMBL/GenBank/DDBJ whole genome shotgun (WGS) entry which is preliminary data.</text>
</comment>
<dbReference type="SUPFAM" id="SSF158472">
    <property type="entry name" value="HAMP domain-like"/>
    <property type="match status" value="1"/>
</dbReference>
<keyword evidence="3" id="KW-0472">Membrane</keyword>
<keyword evidence="1 3" id="KW-0812">Transmembrane</keyword>
<evidence type="ECO:0000256" key="1">
    <source>
        <dbReference type="ARBA" id="ARBA00022692"/>
    </source>
</evidence>
<dbReference type="InterPro" id="IPR003660">
    <property type="entry name" value="HAMP_dom"/>
</dbReference>
<dbReference type="Proteomes" id="UP000604001">
    <property type="component" value="Unassembled WGS sequence"/>
</dbReference>
<feature type="non-terminal residue" evidence="5">
    <location>
        <position position="319"/>
    </location>
</feature>
<keyword evidence="2 3" id="KW-1133">Transmembrane helix</keyword>
<dbReference type="Gene3D" id="1.10.287.950">
    <property type="entry name" value="Methyl-accepting chemotaxis protein"/>
    <property type="match status" value="1"/>
</dbReference>
<feature type="transmembrane region" description="Helical" evidence="3">
    <location>
        <begin position="186"/>
        <end position="205"/>
    </location>
</feature>
<accession>A0ABR6UDQ7</accession>
<dbReference type="Pfam" id="PF00672">
    <property type="entry name" value="HAMP"/>
    <property type="match status" value="1"/>
</dbReference>
<keyword evidence="6" id="KW-1185">Reference proteome</keyword>
<evidence type="ECO:0000256" key="2">
    <source>
        <dbReference type="ARBA" id="ARBA00022989"/>
    </source>
</evidence>
<dbReference type="PANTHER" id="PTHR32089">
    <property type="entry name" value="METHYL-ACCEPTING CHEMOTAXIS PROTEIN MCPB"/>
    <property type="match status" value="1"/>
</dbReference>
<protein>
    <submittedName>
        <fullName evidence="5">Methyl-accepting chemotaxis protein</fullName>
    </submittedName>
</protein>
<sequence>MKSPLTWTVGRRLAAIAGIGITTSVLITGVAVHGLQQVDRLSEELAALEDTRSGLHAIDTRSSELKYDALKSLTADQPRDVVSDVEDDVATMEELIASLPSDNIEISAEEVAAFSAALDGYGRDIAAFVAGAVKDQRAMLARVGEIQEANGKVDDLIGGAVEELTASAEAKTAEVDEARSDMMRDIVLVALLGMLALGGLAYLIARSITRPLRRGIDVLQALAEGDLTQRVPEVSTAELGELEQALNASVGSVAQIVTAVSESAEAVAGAAEELSAGSQQIAAGAEETSVQAGVVSGAAEEVSRNVSTVAAGAEQMGAS</sequence>
<feature type="domain" description="HAMP" evidence="4">
    <location>
        <begin position="206"/>
        <end position="258"/>
    </location>
</feature>
<evidence type="ECO:0000259" key="4">
    <source>
        <dbReference type="PROSITE" id="PS50885"/>
    </source>
</evidence>
<reference evidence="5 6" key="1">
    <citation type="submission" date="2020-08" db="EMBL/GenBank/DDBJ databases">
        <title>novel species in genus Nocardioides.</title>
        <authorList>
            <person name="Zhang G."/>
        </authorList>
    </citation>
    <scope>NUCLEOTIDE SEQUENCE [LARGE SCALE GENOMIC DNA]</scope>
    <source>
        <strain evidence="5 6">SC8A-24</strain>
    </source>
</reference>
<evidence type="ECO:0000313" key="6">
    <source>
        <dbReference type="Proteomes" id="UP000604001"/>
    </source>
</evidence>
<name>A0ABR6UDQ7_9ACTN</name>
<evidence type="ECO:0000256" key="3">
    <source>
        <dbReference type="SAM" id="Phobius"/>
    </source>
</evidence>